<evidence type="ECO:0000313" key="2">
    <source>
        <dbReference type="Proteomes" id="UP000464657"/>
    </source>
</evidence>
<protein>
    <submittedName>
        <fullName evidence="1">Uncharacterized protein</fullName>
    </submittedName>
</protein>
<organism evidence="1 2">
    <name type="scientific">Kordia antarctica</name>
    <dbReference type="NCBI Taxonomy" id="1218801"/>
    <lineage>
        <taxon>Bacteria</taxon>
        <taxon>Pseudomonadati</taxon>
        <taxon>Bacteroidota</taxon>
        <taxon>Flavobacteriia</taxon>
        <taxon>Flavobacteriales</taxon>
        <taxon>Flavobacteriaceae</taxon>
        <taxon>Kordia</taxon>
    </lineage>
</organism>
<keyword evidence="2" id="KW-1185">Reference proteome</keyword>
<proteinExistence type="predicted"/>
<sequence length="64" mass="7701">MENEELENIKNELLKKLESEFKESETIQWFVEIEIKRLTTKETDYSEIKKIARLTSKILKGKKK</sequence>
<dbReference type="AlphaFoldDB" id="A0A7L4ZII9"/>
<reference evidence="1 2" key="1">
    <citation type="journal article" date="2013" name="Int. J. Syst. Evol. Microbiol.">
        <title>Kordia antarctica sp. nov., isolated from Antarctic seawater.</title>
        <authorList>
            <person name="Baek K."/>
            <person name="Choi A."/>
            <person name="Kang I."/>
            <person name="Lee K."/>
            <person name="Cho J.C."/>
        </authorList>
    </citation>
    <scope>NUCLEOTIDE SEQUENCE [LARGE SCALE GENOMIC DNA]</scope>
    <source>
        <strain evidence="1 2">IMCC3317</strain>
    </source>
</reference>
<dbReference type="OrthoDB" id="1464480at2"/>
<gene>
    <name evidence="1" type="ORF">IMCC3317_19110</name>
</gene>
<evidence type="ECO:0000313" key="1">
    <source>
        <dbReference type="EMBL" id="QHI36548.1"/>
    </source>
</evidence>
<accession>A0A7L4ZII9</accession>
<dbReference type="KEGG" id="kan:IMCC3317_19110"/>
<name>A0A7L4ZII9_9FLAO</name>
<dbReference type="RefSeq" id="WP_160129243.1">
    <property type="nucleotide sequence ID" value="NZ_CP019288.1"/>
</dbReference>
<dbReference type="Proteomes" id="UP000464657">
    <property type="component" value="Chromosome"/>
</dbReference>
<dbReference type="EMBL" id="CP019288">
    <property type="protein sequence ID" value="QHI36548.1"/>
    <property type="molecule type" value="Genomic_DNA"/>
</dbReference>